<keyword evidence="3 5" id="KW-1133">Transmembrane helix</keyword>
<feature type="transmembrane region" description="Helical" evidence="5">
    <location>
        <begin position="199"/>
        <end position="226"/>
    </location>
</feature>
<comment type="subcellular location">
    <subcellularLocation>
        <location evidence="1">Membrane</location>
        <topology evidence="1">Multi-pass membrane protein</topology>
    </subcellularLocation>
</comment>
<evidence type="ECO:0000256" key="1">
    <source>
        <dbReference type="ARBA" id="ARBA00004141"/>
    </source>
</evidence>
<keyword evidence="4 5" id="KW-0472">Membrane</keyword>
<protein>
    <recommendedName>
        <fullName evidence="10">Anoctamin dimerisation domain-containing protein</fullName>
    </recommendedName>
</protein>
<comment type="caution">
    <text evidence="8">The sequence shown here is derived from an EMBL/GenBank/DDBJ whole genome shotgun (WGS) entry which is preliminary data.</text>
</comment>
<evidence type="ECO:0000259" key="7">
    <source>
        <dbReference type="Pfam" id="PF20877"/>
    </source>
</evidence>
<evidence type="ECO:0000313" key="8">
    <source>
        <dbReference type="EMBL" id="GAO46137.1"/>
    </source>
</evidence>
<evidence type="ECO:0008006" key="10">
    <source>
        <dbReference type="Google" id="ProtNLM"/>
    </source>
</evidence>
<gene>
    <name evidence="8" type="ORF">G7K_0376-t1</name>
</gene>
<dbReference type="PANTHER" id="PTHR12308:SF73">
    <property type="entry name" value="ANOCTAMIN"/>
    <property type="match status" value="1"/>
</dbReference>
<dbReference type="GO" id="GO:0032541">
    <property type="term" value="C:cortical endoplasmic reticulum"/>
    <property type="evidence" value="ECO:0007669"/>
    <property type="project" value="TreeGrafter"/>
</dbReference>
<dbReference type="AlphaFoldDB" id="A0A0E9N8A2"/>
<dbReference type="EMBL" id="BACD03000002">
    <property type="protein sequence ID" value="GAO46137.1"/>
    <property type="molecule type" value="Genomic_DNA"/>
</dbReference>
<dbReference type="GO" id="GO:0016020">
    <property type="term" value="C:membrane"/>
    <property type="evidence" value="ECO:0007669"/>
    <property type="project" value="UniProtKB-SubCell"/>
</dbReference>
<name>A0A0E9N8A2_SAICN</name>
<dbReference type="OMA" id="YNGPLKT"/>
<reference evidence="8 9" key="2">
    <citation type="journal article" date="2014" name="J. Gen. Appl. Microbiol.">
        <title>The early diverging ascomycetous budding yeast Saitoella complicata has three histone deacetylases belonging to the Clr6, Hos2, and Rpd3 lineages.</title>
        <authorList>
            <person name="Nishida H."/>
            <person name="Matsumoto T."/>
            <person name="Kondo S."/>
            <person name="Hamamoto M."/>
            <person name="Yoshikawa H."/>
        </authorList>
    </citation>
    <scope>NUCLEOTIDE SEQUENCE [LARGE SCALE GENOMIC DNA]</scope>
    <source>
        <strain evidence="8 9">NRRL Y-17804</strain>
    </source>
</reference>
<dbReference type="InterPro" id="IPR007632">
    <property type="entry name" value="Anoctamin"/>
</dbReference>
<dbReference type="GO" id="GO:0005254">
    <property type="term" value="F:chloride channel activity"/>
    <property type="evidence" value="ECO:0007669"/>
    <property type="project" value="TreeGrafter"/>
</dbReference>
<evidence type="ECO:0000259" key="6">
    <source>
        <dbReference type="Pfam" id="PF04547"/>
    </source>
</evidence>
<evidence type="ECO:0000256" key="5">
    <source>
        <dbReference type="SAM" id="Phobius"/>
    </source>
</evidence>
<dbReference type="STRING" id="698492.A0A0E9N8A2"/>
<keyword evidence="9" id="KW-1185">Reference proteome</keyword>
<proteinExistence type="predicted"/>
<dbReference type="InterPro" id="IPR049456">
    <property type="entry name" value="Anoctamin_N_fung"/>
</dbReference>
<feature type="transmembrane region" description="Helical" evidence="5">
    <location>
        <begin position="388"/>
        <end position="408"/>
    </location>
</feature>
<dbReference type="Pfam" id="PF04547">
    <property type="entry name" value="Anoctamin"/>
    <property type="match status" value="1"/>
</dbReference>
<feature type="domain" description="Anoctamin transmembrane" evidence="6">
    <location>
        <begin position="192"/>
        <end position="651"/>
    </location>
</feature>
<evidence type="ECO:0000313" key="9">
    <source>
        <dbReference type="Proteomes" id="UP000033140"/>
    </source>
</evidence>
<dbReference type="InterPro" id="IPR049452">
    <property type="entry name" value="Anoctamin_TM"/>
</dbReference>
<evidence type="ECO:0000256" key="4">
    <source>
        <dbReference type="ARBA" id="ARBA00023136"/>
    </source>
</evidence>
<feature type="transmembrane region" description="Helical" evidence="5">
    <location>
        <begin position="303"/>
        <end position="329"/>
    </location>
</feature>
<feature type="domain" description="Anoctamin alpha-beta plait" evidence="7">
    <location>
        <begin position="35"/>
        <end position="158"/>
    </location>
</feature>
<reference evidence="8 9" key="3">
    <citation type="journal article" date="2015" name="Genome Announc.">
        <title>Draft Genome Sequence of the Archiascomycetous Yeast Saitoella complicata.</title>
        <authorList>
            <person name="Yamauchi K."/>
            <person name="Kondo S."/>
            <person name="Hamamoto M."/>
            <person name="Takahashi Y."/>
            <person name="Ogura Y."/>
            <person name="Hayashi T."/>
            <person name="Nishida H."/>
        </authorList>
    </citation>
    <scope>NUCLEOTIDE SEQUENCE [LARGE SCALE GENOMIC DNA]</scope>
    <source>
        <strain evidence="8 9">NRRL Y-17804</strain>
    </source>
</reference>
<evidence type="ECO:0000256" key="2">
    <source>
        <dbReference type="ARBA" id="ARBA00022692"/>
    </source>
</evidence>
<dbReference type="PANTHER" id="PTHR12308">
    <property type="entry name" value="ANOCTAMIN"/>
    <property type="match status" value="1"/>
</dbReference>
<feature type="transmembrane region" description="Helical" evidence="5">
    <location>
        <begin position="232"/>
        <end position="249"/>
    </location>
</feature>
<organism evidence="8 9">
    <name type="scientific">Saitoella complicata (strain BCRC 22490 / CBS 7301 / JCM 7358 / NBRC 10748 / NRRL Y-17804)</name>
    <dbReference type="NCBI Taxonomy" id="698492"/>
    <lineage>
        <taxon>Eukaryota</taxon>
        <taxon>Fungi</taxon>
        <taxon>Dikarya</taxon>
        <taxon>Ascomycota</taxon>
        <taxon>Taphrinomycotina</taxon>
        <taxon>Taphrinomycotina incertae sedis</taxon>
        <taxon>Saitoella</taxon>
    </lineage>
</organism>
<dbReference type="Pfam" id="PF20877">
    <property type="entry name" value="Anoctamin_N"/>
    <property type="match status" value="1"/>
</dbReference>
<dbReference type="Proteomes" id="UP000033140">
    <property type="component" value="Unassembled WGS sequence"/>
</dbReference>
<evidence type="ECO:0000256" key="3">
    <source>
        <dbReference type="ARBA" id="ARBA00022989"/>
    </source>
</evidence>
<sequence>MDKSSCPTNLQINTMARPLSEALTSMPGLSGETAPDYVILFRPDPSSRQRTAAQLERLVRRIVDVGMRVKCEVGDNSAVLVMVRCPTSKLQSEAYTSRVKDWLAGIRIAAPVEETKDSISAEPMTPAERLRLVHAILTIPAAEGGVGITPNVGEWDLVASIFPIHDPVFGQSWLAAWSKRGIISDSSLTILKDNFGEKVAFLFAFTQVYFLFLGVPAVVGVIAHFFLPQYSIIYSLVLGSWSIVFVEMWRRKETNLAVRWGVHGCAKLEHRRAAFNGDKTVTDPYTGEDVPVFPVGKRILRQLLSVPIGFVAAITLAAAIMSIVATEILINEVYDGPGKNVLIYLPTVLFSTVVPFLSKSYRSASKKVTMFENHETDSSYEQSFTNKIFALNMLTSYMSLFITAYVYLPFGDLIVPKLDFLNLFQTSTKFTEKATGAGPTFQINSGRLVNQMRYMSITNNLVNFALELVVPFITKLIFNEAKHLRSKYRRAPARPTLERRGTVEEMTLNRVKEEAALDEYEIYGDYAEIVIQFGFVVLFSPVWPLAPVCFLINNWVELRSDAAKLCVGYRRPVPERADSIGPWVEHLAFVSWLGSITTSSLISIFRTGAHPRDASILGTLGIVLFAENLWLGTRFVVRHILKAVPPQGQRQLDGEKYKVRTEYLRQLIGEQAASAGDKKLGEAAAQEEDMGAFWRMDSGVEGVLQRAKGCMVSENKKTA</sequence>
<keyword evidence="2 5" id="KW-0812">Transmembrane</keyword>
<feature type="transmembrane region" description="Helical" evidence="5">
    <location>
        <begin position="341"/>
        <end position="358"/>
    </location>
</feature>
<reference evidence="8 9" key="1">
    <citation type="journal article" date="2011" name="J. Gen. Appl. Microbiol.">
        <title>Draft genome sequencing of the enigmatic yeast Saitoella complicata.</title>
        <authorList>
            <person name="Nishida H."/>
            <person name="Hamamoto M."/>
            <person name="Sugiyama J."/>
        </authorList>
    </citation>
    <scope>NUCLEOTIDE SEQUENCE [LARGE SCALE GENOMIC DNA]</scope>
    <source>
        <strain evidence="8 9">NRRL Y-17804</strain>
    </source>
</reference>
<accession>A0A0E9N8A2</accession>